<evidence type="ECO:0000313" key="4">
    <source>
        <dbReference type="EMBL" id="QGQ26601.1"/>
    </source>
</evidence>
<accession>A0A6I6AN70</accession>
<proteinExistence type="predicted"/>
<feature type="compositionally biased region" description="Low complexity" evidence="1">
    <location>
        <begin position="31"/>
        <end position="50"/>
    </location>
</feature>
<sequence>METRMYTQNRILLMALLMLAVTVPSGCQKQPAATPTTEEAATETGAPAETDAQPEEPKIAPEMMTKAGEPMTAERFKAVGNQLKQIGLAFHNLYDKTLHFLPTQEEHPEYYDENGRLKVSWRVHLLPYMDQKPLYDQFKLDEAWDSPHNAPLAKNMPDVFKSPDIPADSNKSRFRVFDGKREKDGEGDEKMTTLFPLGQPASMRDALDGTSNTIIVVEVGPDKAIKWTKPGGLNPTEPKAELGETASQVAILKGDGSISLVKKDLEDAQWKEMIGPQDFTRIDWDAIEVKPGQKE</sequence>
<dbReference type="PANTHER" id="PTHR30093:SF2">
    <property type="entry name" value="TYPE II SECRETION SYSTEM PROTEIN H"/>
    <property type="match status" value="1"/>
</dbReference>
<evidence type="ECO:0000259" key="3">
    <source>
        <dbReference type="Pfam" id="PF07596"/>
    </source>
</evidence>
<dbReference type="Pfam" id="PF07596">
    <property type="entry name" value="SBP_bac_10"/>
    <property type="match status" value="1"/>
</dbReference>
<protein>
    <submittedName>
        <fullName evidence="4">DUF1559 domain-containing protein</fullName>
    </submittedName>
</protein>
<gene>
    <name evidence="4" type="ORF">F1728_29730</name>
</gene>
<evidence type="ECO:0000256" key="1">
    <source>
        <dbReference type="SAM" id="MobiDB-lite"/>
    </source>
</evidence>
<feature type="chain" id="PRO_5026247717" evidence="2">
    <location>
        <begin position="30"/>
        <end position="295"/>
    </location>
</feature>
<dbReference type="Proteomes" id="UP000427281">
    <property type="component" value="Chromosome"/>
</dbReference>
<feature type="signal peptide" evidence="2">
    <location>
        <begin position="1"/>
        <end position="29"/>
    </location>
</feature>
<dbReference type="EMBL" id="CP043930">
    <property type="protein sequence ID" value="QGQ26601.1"/>
    <property type="molecule type" value="Genomic_DNA"/>
</dbReference>
<dbReference type="AlphaFoldDB" id="A0A6I6AN70"/>
<keyword evidence="2" id="KW-0732">Signal</keyword>
<evidence type="ECO:0000256" key="2">
    <source>
        <dbReference type="SAM" id="SignalP"/>
    </source>
</evidence>
<organism evidence="4 5">
    <name type="scientific">Gimesia benthica</name>
    <dbReference type="NCBI Taxonomy" id="2608982"/>
    <lineage>
        <taxon>Bacteria</taxon>
        <taxon>Pseudomonadati</taxon>
        <taxon>Planctomycetota</taxon>
        <taxon>Planctomycetia</taxon>
        <taxon>Planctomycetales</taxon>
        <taxon>Planctomycetaceae</taxon>
        <taxon>Gimesia</taxon>
    </lineage>
</organism>
<dbReference type="KEGG" id="gim:F1728_29730"/>
<reference evidence="4 5" key="1">
    <citation type="submission" date="2019-09" db="EMBL/GenBank/DDBJ databases">
        <title>Gimesia benthica sp. nov., a novel bacterium isolated from deep-sea water of the Northwest Indian Ocean.</title>
        <authorList>
            <person name="Dai X."/>
        </authorList>
    </citation>
    <scope>NUCLEOTIDE SEQUENCE [LARGE SCALE GENOMIC DNA]</scope>
    <source>
        <strain evidence="4 5">E7</strain>
    </source>
</reference>
<evidence type="ECO:0000313" key="5">
    <source>
        <dbReference type="Proteomes" id="UP000427281"/>
    </source>
</evidence>
<dbReference type="InterPro" id="IPR011453">
    <property type="entry name" value="DUF1559"/>
</dbReference>
<keyword evidence="5" id="KW-1185">Reference proteome</keyword>
<feature type="domain" description="DUF1559" evidence="3">
    <location>
        <begin position="81"/>
        <end position="238"/>
    </location>
</feature>
<feature type="region of interest" description="Disordered" evidence="1">
    <location>
        <begin position="27"/>
        <end position="57"/>
    </location>
</feature>
<name>A0A6I6AN70_9PLAN</name>
<dbReference type="PANTHER" id="PTHR30093">
    <property type="entry name" value="GENERAL SECRETION PATHWAY PROTEIN G"/>
    <property type="match status" value="1"/>
</dbReference>